<evidence type="ECO:0000313" key="1">
    <source>
        <dbReference type="EMBL" id="TDP84239.1"/>
    </source>
</evidence>
<organism evidence="1 2">
    <name type="scientific">Oharaeibacter diazotrophicus</name>
    <dbReference type="NCBI Taxonomy" id="1920512"/>
    <lineage>
        <taxon>Bacteria</taxon>
        <taxon>Pseudomonadati</taxon>
        <taxon>Pseudomonadota</taxon>
        <taxon>Alphaproteobacteria</taxon>
        <taxon>Hyphomicrobiales</taxon>
        <taxon>Pleomorphomonadaceae</taxon>
        <taxon>Oharaeibacter</taxon>
    </lineage>
</organism>
<dbReference type="EMBL" id="SNXY01000008">
    <property type="protein sequence ID" value="TDP84239.1"/>
    <property type="molecule type" value="Genomic_DNA"/>
</dbReference>
<accession>A0A4R6RDI8</accession>
<dbReference type="RefSeq" id="WP_126540220.1">
    <property type="nucleotide sequence ID" value="NZ_BSPM01000002.1"/>
</dbReference>
<dbReference type="Proteomes" id="UP000294547">
    <property type="component" value="Unassembled WGS sequence"/>
</dbReference>
<keyword evidence="2" id="KW-1185">Reference proteome</keyword>
<evidence type="ECO:0000313" key="2">
    <source>
        <dbReference type="Proteomes" id="UP000294547"/>
    </source>
</evidence>
<sequence length="114" mass="11942">MFLIDPGKPLPAADLAAAATTLRALAADMDRLAGGTYPTKTDLDAAPILDRYQPNAILAPVLCGAVTGHPILTGTGRLITTSPVYLLDPVTGWARTYSRLYRLGRPASDAGQHG</sequence>
<proteinExistence type="predicted"/>
<dbReference type="AlphaFoldDB" id="A0A4R6RDI8"/>
<protein>
    <submittedName>
        <fullName evidence="1">Uncharacterized protein</fullName>
    </submittedName>
</protein>
<comment type="caution">
    <text evidence="1">The sequence shown here is derived from an EMBL/GenBank/DDBJ whole genome shotgun (WGS) entry which is preliminary data.</text>
</comment>
<dbReference type="Pfam" id="PF20339">
    <property type="entry name" value="DUF6634"/>
    <property type="match status" value="1"/>
</dbReference>
<gene>
    <name evidence="1" type="ORF">EDD54_2844</name>
</gene>
<name>A0A4R6RDI8_9HYPH</name>
<dbReference type="OrthoDB" id="7870532at2"/>
<reference evidence="1 2" key="1">
    <citation type="submission" date="2019-03" db="EMBL/GenBank/DDBJ databases">
        <title>Genomic Encyclopedia of Type Strains, Phase IV (KMG-IV): sequencing the most valuable type-strain genomes for metagenomic binning, comparative biology and taxonomic classification.</title>
        <authorList>
            <person name="Goeker M."/>
        </authorList>
    </citation>
    <scope>NUCLEOTIDE SEQUENCE [LARGE SCALE GENOMIC DNA]</scope>
    <source>
        <strain evidence="1 2">DSM 102969</strain>
    </source>
</reference>
<dbReference type="InterPro" id="IPR046574">
    <property type="entry name" value="DUF6634"/>
</dbReference>